<name>A0A8J7WED6_9RHOB</name>
<keyword evidence="4 6" id="KW-1133">Transmembrane helix</keyword>
<keyword evidence="9" id="KW-1185">Reference proteome</keyword>
<feature type="domain" description="EamA" evidence="7">
    <location>
        <begin position="151"/>
        <end position="276"/>
    </location>
</feature>
<feature type="domain" description="EamA" evidence="7">
    <location>
        <begin position="6"/>
        <end position="139"/>
    </location>
</feature>
<feature type="transmembrane region" description="Helical" evidence="6">
    <location>
        <begin position="262"/>
        <end position="280"/>
    </location>
</feature>
<dbReference type="Proteomes" id="UP000681356">
    <property type="component" value="Unassembled WGS sequence"/>
</dbReference>
<dbReference type="GO" id="GO:0016020">
    <property type="term" value="C:membrane"/>
    <property type="evidence" value="ECO:0007669"/>
    <property type="project" value="UniProtKB-SubCell"/>
</dbReference>
<evidence type="ECO:0000256" key="2">
    <source>
        <dbReference type="ARBA" id="ARBA00009853"/>
    </source>
</evidence>
<feature type="transmembrane region" description="Helical" evidence="6">
    <location>
        <begin position="94"/>
        <end position="115"/>
    </location>
</feature>
<sequence>MSDNSRGALLMIASMSAFTFGDLCVKGLGGHLPLSQILTIRGLVATTFILLLAWRMGALRWQIPRRDAGLVALRAVAEIGAALFFFYALFNMPIANVSALLQMLPLTITLGSALFFREPVGWRRWLAIGVGFCGMLLIVRPGTEGFNIFSLSALASVACVTVRDLTTRRISAAVPSLTVTLGSSAGVMLFAAVWSLFQDWQPIEPRSGMLLAGASLFIIGGYIFSVLVMRVGEVGFVAPFRYTSLVLALLLGYVFFGEWPKPIALTGAAIIMATGLFTLWREMQLKRRQAKARRT</sequence>
<feature type="transmembrane region" description="Helical" evidence="6">
    <location>
        <begin position="209"/>
        <end position="228"/>
    </location>
</feature>
<comment type="caution">
    <text evidence="8">The sequence shown here is derived from an EMBL/GenBank/DDBJ whole genome shotgun (WGS) entry which is preliminary data.</text>
</comment>
<dbReference type="Pfam" id="PF00892">
    <property type="entry name" value="EamA"/>
    <property type="match status" value="2"/>
</dbReference>
<accession>A0A8J7WED6</accession>
<dbReference type="EMBL" id="JAGTUU010000002">
    <property type="protein sequence ID" value="MBS0123848.1"/>
    <property type="molecule type" value="Genomic_DNA"/>
</dbReference>
<dbReference type="RefSeq" id="WP_212535800.1">
    <property type="nucleotide sequence ID" value="NZ_JAGTUU010000002.1"/>
</dbReference>
<proteinExistence type="inferred from homology"/>
<gene>
    <name evidence="8" type="ORF">KB874_06835</name>
</gene>
<evidence type="ECO:0000313" key="9">
    <source>
        <dbReference type="Proteomes" id="UP000681356"/>
    </source>
</evidence>
<dbReference type="InterPro" id="IPR000620">
    <property type="entry name" value="EamA_dom"/>
</dbReference>
<dbReference type="AlphaFoldDB" id="A0A8J7WED6"/>
<evidence type="ECO:0000259" key="7">
    <source>
        <dbReference type="Pfam" id="PF00892"/>
    </source>
</evidence>
<evidence type="ECO:0000256" key="6">
    <source>
        <dbReference type="SAM" id="Phobius"/>
    </source>
</evidence>
<keyword evidence="3 6" id="KW-0812">Transmembrane</keyword>
<evidence type="ECO:0000313" key="8">
    <source>
        <dbReference type="EMBL" id="MBS0123848.1"/>
    </source>
</evidence>
<evidence type="ECO:0000256" key="4">
    <source>
        <dbReference type="ARBA" id="ARBA00022989"/>
    </source>
</evidence>
<protein>
    <submittedName>
        <fullName evidence="8">DMT family transporter</fullName>
    </submittedName>
</protein>
<evidence type="ECO:0000256" key="3">
    <source>
        <dbReference type="ARBA" id="ARBA00022692"/>
    </source>
</evidence>
<dbReference type="PANTHER" id="PTHR22911:SF6">
    <property type="entry name" value="SOLUTE CARRIER FAMILY 35 MEMBER G1"/>
    <property type="match status" value="1"/>
</dbReference>
<dbReference type="SUPFAM" id="SSF103481">
    <property type="entry name" value="Multidrug resistance efflux transporter EmrE"/>
    <property type="match status" value="2"/>
</dbReference>
<comment type="subcellular location">
    <subcellularLocation>
        <location evidence="1">Membrane</location>
        <topology evidence="1">Multi-pass membrane protein</topology>
    </subcellularLocation>
</comment>
<feature type="transmembrane region" description="Helical" evidence="6">
    <location>
        <begin position="174"/>
        <end position="197"/>
    </location>
</feature>
<dbReference type="PANTHER" id="PTHR22911">
    <property type="entry name" value="ACYL-MALONYL CONDENSING ENZYME-RELATED"/>
    <property type="match status" value="1"/>
</dbReference>
<feature type="transmembrane region" description="Helical" evidence="6">
    <location>
        <begin position="37"/>
        <end position="56"/>
    </location>
</feature>
<reference evidence="8" key="1">
    <citation type="submission" date="2021-04" db="EMBL/GenBank/DDBJ databases">
        <authorList>
            <person name="Yoon J."/>
        </authorList>
    </citation>
    <scope>NUCLEOTIDE SEQUENCE</scope>
    <source>
        <strain evidence="8">KMU-90</strain>
    </source>
</reference>
<dbReference type="InterPro" id="IPR037185">
    <property type="entry name" value="EmrE-like"/>
</dbReference>
<dbReference type="Gene3D" id="1.10.3730.20">
    <property type="match status" value="1"/>
</dbReference>
<evidence type="ECO:0000256" key="1">
    <source>
        <dbReference type="ARBA" id="ARBA00004141"/>
    </source>
</evidence>
<organism evidence="8 9">
    <name type="scientific">Thetidibacter halocola</name>
    <dbReference type="NCBI Taxonomy" id="2827239"/>
    <lineage>
        <taxon>Bacteria</taxon>
        <taxon>Pseudomonadati</taxon>
        <taxon>Pseudomonadota</taxon>
        <taxon>Alphaproteobacteria</taxon>
        <taxon>Rhodobacterales</taxon>
        <taxon>Roseobacteraceae</taxon>
        <taxon>Thetidibacter</taxon>
    </lineage>
</organism>
<comment type="similarity">
    <text evidence="2">Belongs to the drug/metabolite transporter (DMT) superfamily. 10 TMS drug/metabolite exporter (DME) (TC 2.A.7.3) family.</text>
</comment>
<keyword evidence="5 6" id="KW-0472">Membrane</keyword>
<feature type="transmembrane region" description="Helical" evidence="6">
    <location>
        <begin position="240"/>
        <end position="256"/>
    </location>
</feature>
<evidence type="ECO:0000256" key="5">
    <source>
        <dbReference type="ARBA" id="ARBA00023136"/>
    </source>
</evidence>
<feature type="transmembrane region" description="Helical" evidence="6">
    <location>
        <begin position="68"/>
        <end position="88"/>
    </location>
</feature>